<proteinExistence type="predicted"/>
<protein>
    <submittedName>
        <fullName evidence="1">Serine dehydratase alpha chain</fullName>
    </submittedName>
</protein>
<gene>
    <name evidence="1" type="ordered locus">Desti_3248</name>
</gene>
<dbReference type="RefSeq" id="WP_014811042.1">
    <property type="nucleotide sequence ID" value="NC_018025.1"/>
</dbReference>
<organism evidence="1 2">
    <name type="scientific">Desulfomonile tiedjei (strain ATCC 49306 / DSM 6799 / DCB-1)</name>
    <dbReference type="NCBI Taxonomy" id="706587"/>
    <lineage>
        <taxon>Bacteria</taxon>
        <taxon>Pseudomonadati</taxon>
        <taxon>Thermodesulfobacteriota</taxon>
        <taxon>Desulfomonilia</taxon>
        <taxon>Desulfomonilales</taxon>
        <taxon>Desulfomonilaceae</taxon>
        <taxon>Desulfomonile</taxon>
    </lineage>
</organism>
<dbReference type="STRING" id="706587.Desti_3248"/>
<dbReference type="eggNOG" id="COG1760">
    <property type="taxonomic scope" value="Bacteria"/>
</dbReference>
<dbReference type="AlphaFoldDB" id="I4C8L6"/>
<dbReference type="EMBL" id="CP003360">
    <property type="protein sequence ID" value="AFM25907.1"/>
    <property type="molecule type" value="Genomic_DNA"/>
</dbReference>
<dbReference type="PATRIC" id="fig|706587.4.peg.3695"/>
<evidence type="ECO:0000313" key="2">
    <source>
        <dbReference type="Proteomes" id="UP000006055"/>
    </source>
</evidence>
<reference evidence="2" key="1">
    <citation type="submission" date="2012-06" db="EMBL/GenBank/DDBJ databases">
        <title>Complete sequence of chromosome of Desulfomonile tiedjei DSM 6799.</title>
        <authorList>
            <person name="Lucas S."/>
            <person name="Copeland A."/>
            <person name="Lapidus A."/>
            <person name="Glavina del Rio T."/>
            <person name="Dalin E."/>
            <person name="Tice H."/>
            <person name="Bruce D."/>
            <person name="Goodwin L."/>
            <person name="Pitluck S."/>
            <person name="Peters L."/>
            <person name="Ovchinnikova G."/>
            <person name="Zeytun A."/>
            <person name="Lu M."/>
            <person name="Kyrpides N."/>
            <person name="Mavromatis K."/>
            <person name="Ivanova N."/>
            <person name="Brettin T."/>
            <person name="Detter J.C."/>
            <person name="Han C."/>
            <person name="Larimer F."/>
            <person name="Land M."/>
            <person name="Hauser L."/>
            <person name="Markowitz V."/>
            <person name="Cheng J.-F."/>
            <person name="Hugenholtz P."/>
            <person name="Woyke T."/>
            <person name="Wu D."/>
            <person name="Spring S."/>
            <person name="Schroeder M."/>
            <person name="Brambilla E."/>
            <person name="Klenk H.-P."/>
            <person name="Eisen J.A."/>
        </authorList>
    </citation>
    <scope>NUCLEOTIDE SEQUENCE [LARGE SCALE GENOMIC DNA]</scope>
    <source>
        <strain evidence="2">ATCC 49306 / DSM 6799 / DCB-1</strain>
    </source>
</reference>
<dbReference type="HOGENOM" id="CLU_579914_0_0_7"/>
<dbReference type="Proteomes" id="UP000006055">
    <property type="component" value="Chromosome"/>
</dbReference>
<sequence>MMSPLERMIKRLRDDLNGRLLSFGELVKVSEEENAPFGEAVVAEAIVREKKSEEEILNLALATFQHNFEALEVGLTSGRSFLLGTVGTDLANKERALIDDELINNAVTYTLATEVGNHEIGLQPCAGTGDSCPYTGLLHAFRQAGVPEKKLAHAAAIMLKLGSFFRVGKKTTGCNMEGFGAGAAATAAALTDMRGGTARQVARAVVLALSPTIAVPCTPRVMVHGLCAAHIGGAILIGNLASNLVLETSLPVDVDIDVMLAMAARIHMEAAPIITSINLEYLEPYFAKKPQIEPYVDGEIRAREKESAETIQVRAREEVRNMLKEARPLTGVLGDVVVGGSSMAVGSPANMARICHAMTAGTISSIEIDLTADLFSRRAINVPAILMAAIYGTPTGDADMYKRVLDLPELKHIQIKINKIEEPQVQRIRIEASEKSAMIDARNRGGGRVAIVQAEPSLQEALNAAKRLGIEVAQ</sequence>
<keyword evidence="2" id="KW-1185">Reference proteome</keyword>
<name>I4C8L6_DESTA</name>
<accession>I4C8L6</accession>
<evidence type="ECO:0000313" key="1">
    <source>
        <dbReference type="EMBL" id="AFM25907.1"/>
    </source>
</evidence>
<dbReference type="KEGG" id="dti:Desti_3248"/>
<dbReference type="OrthoDB" id="1677684at2"/>